<dbReference type="STRING" id="187330.AMS58_09225"/>
<evidence type="ECO:0000259" key="3">
    <source>
        <dbReference type="PROSITE" id="PS50930"/>
    </source>
</evidence>
<evidence type="ECO:0000313" key="5">
    <source>
        <dbReference type="Proteomes" id="UP000037848"/>
    </source>
</evidence>
<feature type="transmembrane region" description="Helical" evidence="2">
    <location>
        <begin position="115"/>
        <end position="135"/>
    </location>
</feature>
<reference evidence="4 5" key="1">
    <citation type="submission" date="2015-08" db="EMBL/GenBank/DDBJ databases">
        <title>Draft Genome Sequence of Pseudoalteromonas porphyrae UCD-SED14.</title>
        <authorList>
            <person name="Coil D.A."/>
            <person name="Jospin G."/>
            <person name="Lee R.D."/>
            <person name="Eisen J.A."/>
        </authorList>
    </citation>
    <scope>NUCLEOTIDE SEQUENCE [LARGE SCALE GENOMIC DNA]</scope>
    <source>
        <strain evidence="4 5">UCD-SED14</strain>
    </source>
</reference>
<dbReference type="PROSITE" id="PS50930">
    <property type="entry name" value="HTH_LYTTR"/>
    <property type="match status" value="1"/>
</dbReference>
<feature type="transmembrane region" description="Helical" evidence="2">
    <location>
        <begin position="79"/>
        <end position="103"/>
    </location>
</feature>
<comment type="caution">
    <text evidence="4">The sequence shown here is derived from an EMBL/GenBank/DDBJ whole genome shotgun (WGS) entry which is preliminary data.</text>
</comment>
<dbReference type="Pfam" id="PF04397">
    <property type="entry name" value="LytTR"/>
    <property type="match status" value="1"/>
</dbReference>
<dbReference type="SMART" id="SM00850">
    <property type="entry name" value="LytTR"/>
    <property type="match status" value="1"/>
</dbReference>
<dbReference type="PATRIC" id="fig|187330.3.peg.1866"/>
<name>A0A0N0M1A6_9GAMM</name>
<evidence type="ECO:0000256" key="1">
    <source>
        <dbReference type="ARBA" id="ARBA00023012"/>
    </source>
</evidence>
<dbReference type="RefSeq" id="WP_054453078.1">
    <property type="nucleotide sequence ID" value="NZ_LHPH01000003.1"/>
</dbReference>
<feature type="transmembrane region" description="Helical" evidence="2">
    <location>
        <begin position="15"/>
        <end position="36"/>
    </location>
</feature>
<accession>A0A0N0M1A6</accession>
<keyword evidence="1" id="KW-0902">Two-component regulatory system</keyword>
<dbReference type="OrthoDB" id="5942029at2"/>
<dbReference type="GO" id="GO:0016301">
    <property type="term" value="F:kinase activity"/>
    <property type="evidence" value="ECO:0007669"/>
    <property type="project" value="UniProtKB-KW"/>
</dbReference>
<keyword evidence="4" id="KW-0418">Kinase</keyword>
<evidence type="ECO:0000256" key="2">
    <source>
        <dbReference type="SAM" id="Phobius"/>
    </source>
</evidence>
<sequence>MMLWLQDDLASRKLLVYRAMLFSLVTLFVLFVFQPFGTTNDTTPYKLLRLSGYGLVTFCALLLAGAIEISLTRLTLNSTLLLIMIPAVYVLITAVFNHGYFVVAVLGRWHWQNQLLFIGYTLAIGLLPISFMLLVNRHAKQTVLTTDTTEKASSNQSVCNVLEGSDVTPPRLITLIGDNKSDRLTVAPADIIFIKSADNYCELAIKENEGVCHTLLRVTLTGLLKQLPENIFIYRCHRSYAVNLELVMASKGNAGGLQLTMLSSDIAVPVSRTYVDAIKQALLLAPKACKRPQNIAISTRE</sequence>
<dbReference type="GO" id="GO:0000156">
    <property type="term" value="F:phosphorelay response regulator activity"/>
    <property type="evidence" value="ECO:0007669"/>
    <property type="project" value="InterPro"/>
</dbReference>
<dbReference type="Proteomes" id="UP000037848">
    <property type="component" value="Unassembled WGS sequence"/>
</dbReference>
<keyword evidence="2" id="KW-0812">Transmembrane</keyword>
<proteinExistence type="predicted"/>
<organism evidence="4 5">
    <name type="scientific">Pseudoalteromonas porphyrae</name>
    <dbReference type="NCBI Taxonomy" id="187330"/>
    <lineage>
        <taxon>Bacteria</taxon>
        <taxon>Pseudomonadati</taxon>
        <taxon>Pseudomonadota</taxon>
        <taxon>Gammaproteobacteria</taxon>
        <taxon>Alteromonadales</taxon>
        <taxon>Pseudoalteromonadaceae</taxon>
        <taxon>Pseudoalteromonas</taxon>
    </lineage>
</organism>
<feature type="domain" description="HTH LytTR-type" evidence="3">
    <location>
        <begin position="183"/>
        <end position="284"/>
    </location>
</feature>
<dbReference type="AlphaFoldDB" id="A0A0N0M1A6"/>
<keyword evidence="2" id="KW-1133">Transmembrane helix</keyword>
<feature type="transmembrane region" description="Helical" evidence="2">
    <location>
        <begin position="48"/>
        <end position="67"/>
    </location>
</feature>
<keyword evidence="5" id="KW-1185">Reference proteome</keyword>
<protein>
    <submittedName>
        <fullName evidence="4">Histidine kinase</fullName>
    </submittedName>
</protein>
<dbReference type="GO" id="GO:0003677">
    <property type="term" value="F:DNA binding"/>
    <property type="evidence" value="ECO:0007669"/>
    <property type="project" value="InterPro"/>
</dbReference>
<dbReference type="InterPro" id="IPR007492">
    <property type="entry name" value="LytTR_DNA-bd_dom"/>
</dbReference>
<gene>
    <name evidence="4" type="ORF">ADS77_04100</name>
</gene>
<dbReference type="Gene3D" id="2.40.50.1020">
    <property type="entry name" value="LytTr DNA-binding domain"/>
    <property type="match status" value="1"/>
</dbReference>
<keyword evidence="2" id="KW-0472">Membrane</keyword>
<evidence type="ECO:0000313" key="4">
    <source>
        <dbReference type="EMBL" id="KPH64998.1"/>
    </source>
</evidence>
<dbReference type="PANTHER" id="PTHR37299">
    <property type="entry name" value="TRANSCRIPTIONAL REGULATOR-RELATED"/>
    <property type="match status" value="1"/>
</dbReference>
<dbReference type="EMBL" id="LHPH01000003">
    <property type="protein sequence ID" value="KPH64998.1"/>
    <property type="molecule type" value="Genomic_DNA"/>
</dbReference>
<dbReference type="InterPro" id="IPR046947">
    <property type="entry name" value="LytR-like"/>
</dbReference>
<dbReference type="PANTHER" id="PTHR37299:SF1">
    <property type="entry name" value="STAGE 0 SPORULATION PROTEIN A HOMOLOG"/>
    <property type="match status" value="1"/>
</dbReference>
<keyword evidence="4" id="KW-0808">Transferase</keyword>